<name>A0A2W7RHE2_9RHOB</name>
<dbReference type="InterPro" id="IPR039552">
    <property type="entry name" value="IS66_C"/>
</dbReference>
<dbReference type="Pfam" id="PF03050">
    <property type="entry name" value="DDE_Tnp_IS66"/>
    <property type="match status" value="1"/>
</dbReference>
<evidence type="ECO:0000313" key="4">
    <source>
        <dbReference type="Proteomes" id="UP000249538"/>
    </source>
</evidence>
<dbReference type="InterPro" id="IPR004291">
    <property type="entry name" value="Transposase_IS66_central"/>
</dbReference>
<protein>
    <submittedName>
        <fullName evidence="3">Transposase</fullName>
    </submittedName>
</protein>
<accession>A0A2W7RHE2</accession>
<dbReference type="Pfam" id="PF13817">
    <property type="entry name" value="DDE_Tnp_IS66_C"/>
    <property type="match status" value="1"/>
</dbReference>
<reference evidence="3 4" key="1">
    <citation type="submission" date="2018-06" db="EMBL/GenBank/DDBJ databases">
        <title>Genomic Encyclopedia of Archaeal and Bacterial Type Strains, Phase II (KMG-II): from individual species to whole genera.</title>
        <authorList>
            <person name="Goeker M."/>
        </authorList>
    </citation>
    <scope>NUCLEOTIDE SEQUENCE [LARGE SCALE GENOMIC DNA]</scope>
    <source>
        <strain evidence="3 4">DSM 18774</strain>
    </source>
</reference>
<proteinExistence type="predicted"/>
<comment type="caution">
    <text evidence="3">The sequence shown here is derived from an EMBL/GenBank/DDBJ whole genome shotgun (WGS) entry which is preliminary data.</text>
</comment>
<dbReference type="EMBL" id="QKZS01000004">
    <property type="protein sequence ID" value="PZX54987.1"/>
    <property type="molecule type" value="Genomic_DNA"/>
</dbReference>
<dbReference type="InterPro" id="IPR052344">
    <property type="entry name" value="Transposase-related"/>
</dbReference>
<dbReference type="Proteomes" id="UP000249538">
    <property type="component" value="Unassembled WGS sequence"/>
</dbReference>
<dbReference type="PANTHER" id="PTHR33678:SF1">
    <property type="entry name" value="BLL1576 PROTEIN"/>
    <property type="match status" value="1"/>
</dbReference>
<evidence type="ECO:0000259" key="2">
    <source>
        <dbReference type="Pfam" id="PF13817"/>
    </source>
</evidence>
<evidence type="ECO:0000313" key="3">
    <source>
        <dbReference type="EMBL" id="PZX54987.1"/>
    </source>
</evidence>
<dbReference type="PANTHER" id="PTHR33678">
    <property type="entry name" value="BLL1576 PROTEIN"/>
    <property type="match status" value="1"/>
</dbReference>
<gene>
    <name evidence="3" type="ORF">LX76_01508</name>
</gene>
<sequence length="121" mass="13381">MRARRPTLGRCSSAQAALRPLSSFSLFLEDGRVAIDNNPAERTLRPIGIGHRNWLFAGADTGTETLARAMTVIETAKMNDLDPQAYLTDILARIHDHKINRLDELLPCNWSQLTSALPEAA</sequence>
<dbReference type="AlphaFoldDB" id="A0A2W7RHE2"/>
<feature type="domain" description="Transposase IS66 central" evidence="1">
    <location>
        <begin position="21"/>
        <end position="64"/>
    </location>
</feature>
<feature type="domain" description="Transposase IS66 C-terminal" evidence="2">
    <location>
        <begin position="71"/>
        <end position="107"/>
    </location>
</feature>
<evidence type="ECO:0000259" key="1">
    <source>
        <dbReference type="Pfam" id="PF03050"/>
    </source>
</evidence>
<organism evidence="3 4">
    <name type="scientific">Cereibacter changlensis</name>
    <dbReference type="NCBI Taxonomy" id="402884"/>
    <lineage>
        <taxon>Bacteria</taxon>
        <taxon>Pseudomonadati</taxon>
        <taxon>Pseudomonadota</taxon>
        <taxon>Alphaproteobacteria</taxon>
        <taxon>Rhodobacterales</taxon>
        <taxon>Paracoccaceae</taxon>
        <taxon>Cereibacter</taxon>
    </lineage>
</organism>